<keyword evidence="3" id="KW-0067">ATP-binding</keyword>
<evidence type="ECO:0000256" key="3">
    <source>
        <dbReference type="ARBA" id="ARBA00022840"/>
    </source>
</evidence>
<evidence type="ECO:0000256" key="2">
    <source>
        <dbReference type="ARBA" id="ARBA00022741"/>
    </source>
</evidence>
<dbReference type="CDD" id="cd10229">
    <property type="entry name" value="ASKHA_NBD_HSP70_HSPA12"/>
    <property type="match status" value="1"/>
</dbReference>
<dbReference type="InterPro" id="IPR013126">
    <property type="entry name" value="Hsp_70_fam"/>
</dbReference>
<evidence type="ECO:0000313" key="5">
    <source>
        <dbReference type="Proteomes" id="UP000694523"/>
    </source>
</evidence>
<name>A0A8C6UPI7_9GOBI</name>
<dbReference type="SUPFAM" id="SSF53067">
    <property type="entry name" value="Actin-like ATPase domain"/>
    <property type="match status" value="2"/>
</dbReference>
<evidence type="ECO:0008006" key="6">
    <source>
        <dbReference type="Google" id="ProtNLM"/>
    </source>
</evidence>
<comment type="similarity">
    <text evidence="1">Belongs to the heat shock protein 70 family.</text>
</comment>
<accession>A0A8C6UPI7</accession>
<keyword evidence="2" id="KW-0547">Nucleotide-binding</keyword>
<dbReference type="PANTHER" id="PTHR14187">
    <property type="entry name" value="ALPHA KINASE/ELONGATION FACTOR 2 KINASE"/>
    <property type="match status" value="1"/>
</dbReference>
<dbReference type="InterPro" id="IPR043129">
    <property type="entry name" value="ATPase_NBD"/>
</dbReference>
<reference evidence="4" key="1">
    <citation type="submission" date="2025-08" db="UniProtKB">
        <authorList>
            <consortium name="Ensembl"/>
        </authorList>
    </citation>
    <scope>IDENTIFICATION</scope>
</reference>
<protein>
    <recommendedName>
        <fullName evidence="6">Heat shock 70 kDa protein 12A</fullName>
    </recommendedName>
</protein>
<reference evidence="4" key="2">
    <citation type="submission" date="2025-09" db="UniProtKB">
        <authorList>
            <consortium name="Ensembl"/>
        </authorList>
    </citation>
    <scope>IDENTIFICATION</scope>
</reference>
<proteinExistence type="inferred from homology"/>
<dbReference type="PANTHER" id="PTHR14187:SF5">
    <property type="entry name" value="HEAT SHOCK 70 KDA PROTEIN 12A"/>
    <property type="match status" value="1"/>
</dbReference>
<dbReference type="GO" id="GO:0140662">
    <property type="term" value="F:ATP-dependent protein folding chaperone"/>
    <property type="evidence" value="ECO:0007669"/>
    <property type="project" value="InterPro"/>
</dbReference>
<sequence>MNFRSLSPSHDKWEPVLPVAKMSHTFIIAIDFGTSFSGYAYSLSPTSAKTEPHVKLWNKTLIQKTPKTPTCILLDQHGEVMAFGYEARNKYYEIRKDTAKYYYFKDFKMSLYGKVRSIKDVNKKSMSALKVFSAALSFLKEDALKTIRQNTLQRVNYIASDFTWVLTVPAIWDISARQFMREAAVQAGLVSSFTEDTLVIALEPEAASVWCKQLEPKDFIKDSGDKVKLSVGAQYVVLDCGGGTIDITVHEVLEGGALKELHKPLGEDKGGRIVDRKFIHCLRKFFCDGLWEEYEREHPKEAQEFMEDFSYLKQAPQNQVYKLKVHSKFKLKIEKREKAGAGESPLFKSMEGVSWDSGNIKISEEKMKSFFHETLVHITDSLTGILQEHKGISYILLVGGLSSSHILREHVQREFSDRAKVMCPKNPQEVILRGAVMFGRDPSVIRSRKSAFTYGFVKMQRFDPSKHKPEKKFTNEDGDWCDDLFGKMVEADEDVEWNETRKFDFTSTDRDQTVMSLEFYRTERKNVRYVDDWGVEGPVAHCDLDMPDISKGLDRKVKLEVFFGSTEINAVATDLESQSTASVKMDFIKSERMWAEMSWAQCGLRRGGCGRKTFDTRQGMFIYTAHFEHKATQCAYKRLKGQIPAL</sequence>
<evidence type="ECO:0000313" key="4">
    <source>
        <dbReference type="Ensembl" id="ENSNMLP00000039491.1"/>
    </source>
</evidence>
<dbReference type="GO" id="GO:0005524">
    <property type="term" value="F:ATP binding"/>
    <property type="evidence" value="ECO:0007669"/>
    <property type="project" value="UniProtKB-KW"/>
</dbReference>
<dbReference type="Ensembl" id="ENSNMLT00000043938.1">
    <property type="protein sequence ID" value="ENSNMLP00000039491.1"/>
    <property type="gene ID" value="ENSNMLG00000024321.1"/>
</dbReference>
<dbReference type="AlphaFoldDB" id="A0A8C6UPI7"/>
<organism evidence="4 5">
    <name type="scientific">Neogobius melanostomus</name>
    <name type="common">round goby</name>
    <dbReference type="NCBI Taxonomy" id="47308"/>
    <lineage>
        <taxon>Eukaryota</taxon>
        <taxon>Metazoa</taxon>
        <taxon>Chordata</taxon>
        <taxon>Craniata</taxon>
        <taxon>Vertebrata</taxon>
        <taxon>Euteleostomi</taxon>
        <taxon>Actinopterygii</taxon>
        <taxon>Neopterygii</taxon>
        <taxon>Teleostei</taxon>
        <taxon>Neoteleostei</taxon>
        <taxon>Acanthomorphata</taxon>
        <taxon>Gobiaria</taxon>
        <taxon>Gobiiformes</taxon>
        <taxon>Gobioidei</taxon>
        <taxon>Gobiidae</taxon>
        <taxon>Benthophilinae</taxon>
        <taxon>Neogobiini</taxon>
        <taxon>Neogobius</taxon>
    </lineage>
</organism>
<dbReference type="Pfam" id="PF00012">
    <property type="entry name" value="HSP70"/>
    <property type="match status" value="1"/>
</dbReference>
<keyword evidence="5" id="KW-1185">Reference proteome</keyword>
<dbReference type="Proteomes" id="UP000694523">
    <property type="component" value="Unplaced"/>
</dbReference>
<evidence type="ECO:0000256" key="1">
    <source>
        <dbReference type="ARBA" id="ARBA00007381"/>
    </source>
</evidence>
<dbReference type="Gene3D" id="3.30.420.40">
    <property type="match status" value="1"/>
</dbReference>